<dbReference type="Proteomes" id="UP001239445">
    <property type="component" value="Unassembled WGS sequence"/>
</dbReference>
<proteinExistence type="predicted"/>
<dbReference type="GO" id="GO:0005524">
    <property type="term" value="F:ATP binding"/>
    <property type="evidence" value="ECO:0007669"/>
    <property type="project" value="UniProtKB-KW"/>
</dbReference>
<dbReference type="InterPro" id="IPR000719">
    <property type="entry name" value="Prot_kinase_dom"/>
</dbReference>
<keyword evidence="6" id="KW-0067">ATP-binding</keyword>
<comment type="catalytic activity">
    <reaction evidence="8">
        <text>L-seryl-[protein] + ATP = O-phospho-L-seryl-[protein] + ADP + H(+)</text>
        <dbReference type="Rhea" id="RHEA:17989"/>
        <dbReference type="Rhea" id="RHEA-COMP:9863"/>
        <dbReference type="Rhea" id="RHEA-COMP:11604"/>
        <dbReference type="ChEBI" id="CHEBI:15378"/>
        <dbReference type="ChEBI" id="CHEBI:29999"/>
        <dbReference type="ChEBI" id="CHEBI:30616"/>
        <dbReference type="ChEBI" id="CHEBI:83421"/>
        <dbReference type="ChEBI" id="CHEBI:456216"/>
        <dbReference type="EC" id="2.7.11.1"/>
    </reaction>
</comment>
<dbReference type="InterPro" id="IPR011009">
    <property type="entry name" value="Kinase-like_dom_sf"/>
</dbReference>
<dbReference type="PANTHER" id="PTHR43671:SF98">
    <property type="entry name" value="SERINE_THREONINE-PROTEIN KINASE NEK11"/>
    <property type="match status" value="1"/>
</dbReference>
<comment type="caution">
    <text evidence="10">The sequence shown here is derived from an EMBL/GenBank/DDBJ whole genome shotgun (WGS) entry which is preliminary data.</text>
</comment>
<dbReference type="PROSITE" id="PS50011">
    <property type="entry name" value="PROTEIN_KINASE_DOM"/>
    <property type="match status" value="1"/>
</dbReference>
<dbReference type="InterPro" id="IPR050660">
    <property type="entry name" value="NEK_Ser/Thr_kinase"/>
</dbReference>
<dbReference type="Gene3D" id="1.10.510.10">
    <property type="entry name" value="Transferase(Phosphotransferase) domain 1"/>
    <property type="match status" value="1"/>
</dbReference>
<dbReference type="SUPFAM" id="SSF56112">
    <property type="entry name" value="Protein kinase-like (PK-like)"/>
    <property type="match status" value="1"/>
</dbReference>
<keyword evidence="2" id="KW-0723">Serine/threonine-protein kinase</keyword>
<dbReference type="EMBL" id="MU839828">
    <property type="protein sequence ID" value="KAK1759721.1"/>
    <property type="molecule type" value="Genomic_DNA"/>
</dbReference>
<dbReference type="PANTHER" id="PTHR43671">
    <property type="entry name" value="SERINE/THREONINE-PROTEIN KINASE NEK"/>
    <property type="match status" value="1"/>
</dbReference>
<feature type="domain" description="Protein kinase" evidence="9">
    <location>
        <begin position="1"/>
        <end position="377"/>
    </location>
</feature>
<evidence type="ECO:0000256" key="6">
    <source>
        <dbReference type="ARBA" id="ARBA00022840"/>
    </source>
</evidence>
<evidence type="ECO:0000256" key="2">
    <source>
        <dbReference type="ARBA" id="ARBA00022527"/>
    </source>
</evidence>
<evidence type="ECO:0000313" key="10">
    <source>
        <dbReference type="EMBL" id="KAK1759721.1"/>
    </source>
</evidence>
<evidence type="ECO:0000256" key="7">
    <source>
        <dbReference type="ARBA" id="ARBA00047899"/>
    </source>
</evidence>
<keyword evidence="11" id="KW-1185">Reference proteome</keyword>
<comment type="catalytic activity">
    <reaction evidence="7">
        <text>L-threonyl-[protein] + ATP = O-phospho-L-threonyl-[protein] + ADP + H(+)</text>
        <dbReference type="Rhea" id="RHEA:46608"/>
        <dbReference type="Rhea" id="RHEA-COMP:11060"/>
        <dbReference type="Rhea" id="RHEA-COMP:11605"/>
        <dbReference type="ChEBI" id="CHEBI:15378"/>
        <dbReference type="ChEBI" id="CHEBI:30013"/>
        <dbReference type="ChEBI" id="CHEBI:30616"/>
        <dbReference type="ChEBI" id="CHEBI:61977"/>
        <dbReference type="ChEBI" id="CHEBI:456216"/>
        <dbReference type="EC" id="2.7.11.1"/>
    </reaction>
</comment>
<reference evidence="10" key="1">
    <citation type="submission" date="2023-06" db="EMBL/GenBank/DDBJ databases">
        <title>Genome-scale phylogeny and comparative genomics of the fungal order Sordariales.</title>
        <authorList>
            <consortium name="Lawrence Berkeley National Laboratory"/>
            <person name="Hensen N."/>
            <person name="Bonometti L."/>
            <person name="Westerberg I."/>
            <person name="Brannstrom I.O."/>
            <person name="Guillou S."/>
            <person name="Cros-Aarteil S."/>
            <person name="Calhoun S."/>
            <person name="Haridas S."/>
            <person name="Kuo A."/>
            <person name="Mondo S."/>
            <person name="Pangilinan J."/>
            <person name="Riley R."/>
            <person name="Labutti K."/>
            <person name="Andreopoulos B."/>
            <person name="Lipzen A."/>
            <person name="Chen C."/>
            <person name="Yanf M."/>
            <person name="Daum C."/>
            <person name="Ng V."/>
            <person name="Clum A."/>
            <person name="Steindorff A."/>
            <person name="Ohm R."/>
            <person name="Martin F."/>
            <person name="Silar P."/>
            <person name="Natvig D."/>
            <person name="Lalanne C."/>
            <person name="Gautier V."/>
            <person name="Ament-Velasquez S.L."/>
            <person name="Kruys A."/>
            <person name="Hutchinson M.I."/>
            <person name="Powell A.J."/>
            <person name="Barry K."/>
            <person name="Miller A.N."/>
            <person name="Grigoriev I.V."/>
            <person name="Debuchy R."/>
            <person name="Gladieux P."/>
            <person name="Thoren M.H."/>
            <person name="Johannesson H."/>
        </authorList>
    </citation>
    <scope>NUCLEOTIDE SEQUENCE</scope>
    <source>
        <strain evidence="10">PSN4</strain>
    </source>
</reference>
<protein>
    <recommendedName>
        <fullName evidence="1">non-specific serine/threonine protein kinase</fullName>
        <ecNumber evidence="1">2.7.11.1</ecNumber>
    </recommendedName>
</protein>
<evidence type="ECO:0000256" key="4">
    <source>
        <dbReference type="ARBA" id="ARBA00022741"/>
    </source>
</evidence>
<evidence type="ECO:0000313" key="11">
    <source>
        <dbReference type="Proteomes" id="UP001239445"/>
    </source>
</evidence>
<dbReference type="AlphaFoldDB" id="A0AAJ0BK75"/>
<sequence length="422" mass="47792">MTTLLCYLEPSKRILVRRHIDNETLIGELLPSEEQNPILHALLSSSLEPASDLLNHENLVSLHGAHFVVQDLEAEQPDIYLLYDYCDAGNVESLLRKDTTPCKRTTTGFLPESLIWHVTLGVLRALQWLHEGIRDTYTAFDSEDGSGRCKRVRGVQKPTEPWTPVFHTHISSQTILFQKPRGIETYGTVKLAPLEYCQVIGYPYVSGDVKAPVVTVKSNFPATLGQIKEWKSTWDKGIKDENKGELGLQEELSFDQRPFSRGTEIFDLGAVLFEMMTGFPIPGVAGTVFNAKGQECRRCGCNHMTWDDRMMAEGQPWQPCPHSAAECGYRDVNIDEALRRVTDYSPKLCELVAKMLRLKRTEDVLASEVLDAAWGWFTVWAETTPDGVLFRDVFDDLYARVKNQERIDRVHRAAAREIGSEF</sequence>
<dbReference type="EC" id="2.7.11.1" evidence="1"/>
<evidence type="ECO:0000256" key="5">
    <source>
        <dbReference type="ARBA" id="ARBA00022777"/>
    </source>
</evidence>
<keyword evidence="3" id="KW-0808">Transferase</keyword>
<keyword evidence="5" id="KW-0418">Kinase</keyword>
<evidence type="ECO:0000259" key="9">
    <source>
        <dbReference type="PROSITE" id="PS50011"/>
    </source>
</evidence>
<evidence type="ECO:0000256" key="1">
    <source>
        <dbReference type="ARBA" id="ARBA00012513"/>
    </source>
</evidence>
<evidence type="ECO:0000256" key="8">
    <source>
        <dbReference type="ARBA" id="ARBA00048679"/>
    </source>
</evidence>
<keyword evidence="4" id="KW-0547">Nucleotide-binding</keyword>
<accession>A0AAJ0BK75</accession>
<evidence type="ECO:0000256" key="3">
    <source>
        <dbReference type="ARBA" id="ARBA00022679"/>
    </source>
</evidence>
<gene>
    <name evidence="10" type="ORF">QBC47DRAFT_114832</name>
</gene>
<organism evidence="10 11">
    <name type="scientific">Echria macrotheca</name>
    <dbReference type="NCBI Taxonomy" id="438768"/>
    <lineage>
        <taxon>Eukaryota</taxon>
        <taxon>Fungi</taxon>
        <taxon>Dikarya</taxon>
        <taxon>Ascomycota</taxon>
        <taxon>Pezizomycotina</taxon>
        <taxon>Sordariomycetes</taxon>
        <taxon>Sordariomycetidae</taxon>
        <taxon>Sordariales</taxon>
        <taxon>Schizotheciaceae</taxon>
        <taxon>Echria</taxon>
    </lineage>
</organism>
<name>A0AAJ0BK75_9PEZI</name>
<dbReference type="GO" id="GO:0004674">
    <property type="term" value="F:protein serine/threonine kinase activity"/>
    <property type="evidence" value="ECO:0007669"/>
    <property type="project" value="UniProtKB-KW"/>
</dbReference>